<protein>
    <submittedName>
        <fullName evidence="1">Uncharacterized protein</fullName>
    </submittedName>
</protein>
<proteinExistence type="predicted"/>
<comment type="caution">
    <text evidence="1">The sequence shown here is derived from an EMBL/GenBank/DDBJ whole genome shotgun (WGS) entry which is preliminary data.</text>
</comment>
<accession>A0A3M7RH48</accession>
<evidence type="ECO:0000313" key="1">
    <source>
        <dbReference type="EMBL" id="RNA22764.1"/>
    </source>
</evidence>
<keyword evidence="2" id="KW-1185">Reference proteome</keyword>
<gene>
    <name evidence="1" type="ORF">BpHYR1_025392</name>
</gene>
<organism evidence="1 2">
    <name type="scientific">Brachionus plicatilis</name>
    <name type="common">Marine rotifer</name>
    <name type="synonym">Brachionus muelleri</name>
    <dbReference type="NCBI Taxonomy" id="10195"/>
    <lineage>
        <taxon>Eukaryota</taxon>
        <taxon>Metazoa</taxon>
        <taxon>Spiralia</taxon>
        <taxon>Gnathifera</taxon>
        <taxon>Rotifera</taxon>
        <taxon>Eurotatoria</taxon>
        <taxon>Monogononta</taxon>
        <taxon>Pseudotrocha</taxon>
        <taxon>Ploima</taxon>
        <taxon>Brachionidae</taxon>
        <taxon>Brachionus</taxon>
    </lineage>
</organism>
<name>A0A3M7RH48_BRAPC</name>
<sequence length="92" mass="10840">MTLFSRQIFVQNMLLLMPIIFFKHRSKIFFLDRFVTGRYAHGQSFNGFSVCRPLHGLLKFGRPFYGQSVWWPVLERSTLSNFFLAHLVVVVV</sequence>
<evidence type="ECO:0000313" key="2">
    <source>
        <dbReference type="Proteomes" id="UP000276133"/>
    </source>
</evidence>
<dbReference type="Proteomes" id="UP000276133">
    <property type="component" value="Unassembled WGS sequence"/>
</dbReference>
<dbReference type="AlphaFoldDB" id="A0A3M7RH48"/>
<reference evidence="1 2" key="1">
    <citation type="journal article" date="2018" name="Sci. Rep.">
        <title>Genomic signatures of local adaptation to the degree of environmental predictability in rotifers.</title>
        <authorList>
            <person name="Franch-Gras L."/>
            <person name="Hahn C."/>
            <person name="Garcia-Roger E.M."/>
            <person name="Carmona M.J."/>
            <person name="Serra M."/>
            <person name="Gomez A."/>
        </authorList>
    </citation>
    <scope>NUCLEOTIDE SEQUENCE [LARGE SCALE GENOMIC DNA]</scope>
    <source>
        <strain evidence="1">HYR1</strain>
    </source>
</reference>
<dbReference type="EMBL" id="REGN01003405">
    <property type="protein sequence ID" value="RNA22764.1"/>
    <property type="molecule type" value="Genomic_DNA"/>
</dbReference>